<accession>A0A6A5UVL7</accession>
<keyword evidence="2 5" id="KW-0040">ANK repeat</keyword>
<dbReference type="EMBL" id="ML976714">
    <property type="protein sequence ID" value="KAF1969041.1"/>
    <property type="molecule type" value="Genomic_DNA"/>
</dbReference>
<evidence type="ECO:0000256" key="4">
    <source>
        <dbReference type="ARBA" id="ARBA00039237"/>
    </source>
</evidence>
<feature type="region of interest" description="Disordered" evidence="6">
    <location>
        <begin position="1"/>
        <end position="37"/>
    </location>
</feature>
<proteinExistence type="predicted"/>
<dbReference type="SUPFAM" id="SSF48403">
    <property type="entry name" value="Ankyrin repeat"/>
    <property type="match status" value="1"/>
</dbReference>
<dbReference type="PROSITE" id="PS50088">
    <property type="entry name" value="ANK_REPEAT"/>
    <property type="match status" value="1"/>
</dbReference>
<dbReference type="SMART" id="SM00248">
    <property type="entry name" value="ANK"/>
    <property type="match status" value="1"/>
</dbReference>
<dbReference type="PANTHER" id="PTHR24197">
    <property type="entry name" value="ANKYRIN REPEAT DOMAIN-CONTAINING PROTEIN 61"/>
    <property type="match status" value="1"/>
</dbReference>
<evidence type="ECO:0000256" key="1">
    <source>
        <dbReference type="ARBA" id="ARBA00022737"/>
    </source>
</evidence>
<sequence length="184" mass="20697">MPNDGSETSPKESWKDNRTLTTGRNLPNPASSTEDRCDEQLITGQQYQRDCSVIMPFDFHPPSSYQYITIAAQIRDIAFMQKLLESQQLLLDNGADVNAVNDDGESPLHAAVYSDSDYEISRVLLSHGADIDIVDSAGRTALHNFYNSATRQLFLSQFDTAPHEHYPLHSVDKPFHPYRNQPSP</sequence>
<feature type="compositionally biased region" description="Basic and acidic residues" evidence="6">
    <location>
        <begin position="9"/>
        <end position="18"/>
    </location>
</feature>
<comment type="function">
    <text evidence="3">Plays an important role in regulating intracellular signaling events associated with erythroid terminal differentiation.</text>
</comment>
<gene>
    <name evidence="7" type="ORF">BU23DRAFT_571941</name>
</gene>
<evidence type="ECO:0000256" key="2">
    <source>
        <dbReference type="ARBA" id="ARBA00023043"/>
    </source>
</evidence>
<evidence type="ECO:0000256" key="6">
    <source>
        <dbReference type="SAM" id="MobiDB-lite"/>
    </source>
</evidence>
<reference evidence="7" key="1">
    <citation type="journal article" date="2020" name="Stud. Mycol.">
        <title>101 Dothideomycetes genomes: a test case for predicting lifestyles and emergence of pathogens.</title>
        <authorList>
            <person name="Haridas S."/>
            <person name="Albert R."/>
            <person name="Binder M."/>
            <person name="Bloem J."/>
            <person name="Labutti K."/>
            <person name="Salamov A."/>
            <person name="Andreopoulos B."/>
            <person name="Baker S."/>
            <person name="Barry K."/>
            <person name="Bills G."/>
            <person name="Bluhm B."/>
            <person name="Cannon C."/>
            <person name="Castanera R."/>
            <person name="Culley D."/>
            <person name="Daum C."/>
            <person name="Ezra D."/>
            <person name="Gonzalez J."/>
            <person name="Henrissat B."/>
            <person name="Kuo A."/>
            <person name="Liang C."/>
            <person name="Lipzen A."/>
            <person name="Lutzoni F."/>
            <person name="Magnuson J."/>
            <person name="Mondo S."/>
            <person name="Nolan M."/>
            <person name="Ohm R."/>
            <person name="Pangilinan J."/>
            <person name="Park H.-J."/>
            <person name="Ramirez L."/>
            <person name="Alfaro M."/>
            <person name="Sun H."/>
            <person name="Tritt A."/>
            <person name="Yoshinaga Y."/>
            <person name="Zwiers L.-H."/>
            <person name="Turgeon B."/>
            <person name="Goodwin S."/>
            <person name="Spatafora J."/>
            <person name="Crous P."/>
            <person name="Grigoriev I."/>
        </authorList>
    </citation>
    <scope>NUCLEOTIDE SEQUENCE</scope>
    <source>
        <strain evidence="7">CBS 107.79</strain>
    </source>
</reference>
<evidence type="ECO:0000313" key="7">
    <source>
        <dbReference type="EMBL" id="KAF1969041.1"/>
    </source>
</evidence>
<dbReference type="PROSITE" id="PS50297">
    <property type="entry name" value="ANK_REP_REGION"/>
    <property type="match status" value="1"/>
</dbReference>
<dbReference type="PANTHER" id="PTHR24197:SF44">
    <property type="entry name" value="ANKYRIN REPEAT DOMAIN-CONTAINING PROTEIN 54"/>
    <property type="match status" value="1"/>
</dbReference>
<protein>
    <recommendedName>
        <fullName evidence="4">Ankyrin repeat domain-containing protein 54</fullName>
    </recommendedName>
</protein>
<keyword evidence="1" id="KW-0677">Repeat</keyword>
<feature type="compositionally biased region" description="Polar residues" evidence="6">
    <location>
        <begin position="19"/>
        <end position="32"/>
    </location>
</feature>
<evidence type="ECO:0000313" key="8">
    <source>
        <dbReference type="Proteomes" id="UP000800036"/>
    </source>
</evidence>
<dbReference type="OrthoDB" id="539213at2759"/>
<evidence type="ECO:0000256" key="5">
    <source>
        <dbReference type="PROSITE-ProRule" id="PRU00023"/>
    </source>
</evidence>
<dbReference type="Gene3D" id="1.25.40.20">
    <property type="entry name" value="Ankyrin repeat-containing domain"/>
    <property type="match status" value="1"/>
</dbReference>
<dbReference type="InterPro" id="IPR036770">
    <property type="entry name" value="Ankyrin_rpt-contain_sf"/>
</dbReference>
<dbReference type="Pfam" id="PF12796">
    <property type="entry name" value="Ank_2"/>
    <property type="match status" value="1"/>
</dbReference>
<feature type="repeat" description="ANK" evidence="5">
    <location>
        <begin position="103"/>
        <end position="136"/>
    </location>
</feature>
<dbReference type="AlphaFoldDB" id="A0A6A5UVL7"/>
<keyword evidence="8" id="KW-1185">Reference proteome</keyword>
<dbReference type="Proteomes" id="UP000800036">
    <property type="component" value="Unassembled WGS sequence"/>
</dbReference>
<organism evidence="7 8">
    <name type="scientific">Bimuria novae-zelandiae CBS 107.79</name>
    <dbReference type="NCBI Taxonomy" id="1447943"/>
    <lineage>
        <taxon>Eukaryota</taxon>
        <taxon>Fungi</taxon>
        <taxon>Dikarya</taxon>
        <taxon>Ascomycota</taxon>
        <taxon>Pezizomycotina</taxon>
        <taxon>Dothideomycetes</taxon>
        <taxon>Pleosporomycetidae</taxon>
        <taxon>Pleosporales</taxon>
        <taxon>Massarineae</taxon>
        <taxon>Didymosphaeriaceae</taxon>
        <taxon>Bimuria</taxon>
    </lineage>
</organism>
<evidence type="ECO:0000256" key="3">
    <source>
        <dbReference type="ARBA" id="ARBA00037385"/>
    </source>
</evidence>
<name>A0A6A5UVL7_9PLEO</name>
<dbReference type="InterPro" id="IPR002110">
    <property type="entry name" value="Ankyrin_rpt"/>
</dbReference>